<feature type="signal peptide" evidence="6">
    <location>
        <begin position="1"/>
        <end position="22"/>
    </location>
</feature>
<feature type="compositionally biased region" description="Polar residues" evidence="5">
    <location>
        <begin position="557"/>
        <end position="568"/>
    </location>
</feature>
<dbReference type="Gene3D" id="2.20.100.10">
    <property type="entry name" value="Thrombospondin type-1 (TSP1) repeat"/>
    <property type="match status" value="1"/>
</dbReference>
<dbReference type="GO" id="GO:0005576">
    <property type="term" value="C:extracellular region"/>
    <property type="evidence" value="ECO:0007669"/>
    <property type="project" value="UniProtKB-SubCell"/>
</dbReference>
<comment type="caution">
    <text evidence="7">The sequence shown here is derived from an EMBL/GenBank/DDBJ whole genome shotgun (WGS) entry which is preliminary data.</text>
</comment>
<protein>
    <submittedName>
        <fullName evidence="7">Uncharacterized protein</fullName>
    </submittedName>
</protein>
<keyword evidence="2" id="KW-0964">Secreted</keyword>
<name>A0AAW2F0W7_9HYME</name>
<evidence type="ECO:0000256" key="3">
    <source>
        <dbReference type="ARBA" id="ARBA00022729"/>
    </source>
</evidence>
<dbReference type="SMART" id="SM00209">
    <property type="entry name" value="TSP1"/>
    <property type="match status" value="1"/>
</dbReference>
<evidence type="ECO:0000256" key="2">
    <source>
        <dbReference type="ARBA" id="ARBA00022525"/>
    </source>
</evidence>
<dbReference type="AlphaFoldDB" id="A0AAW2F0W7"/>
<dbReference type="PANTHER" id="PTHR10239:SF29">
    <property type="entry name" value="AMOP DOMAIN-CONTAINING PROTEIN"/>
    <property type="match status" value="1"/>
</dbReference>
<keyword evidence="4" id="KW-1015">Disulfide bond</keyword>
<comment type="subcellular location">
    <subcellularLocation>
        <location evidence="1">Secreted</location>
    </subcellularLocation>
</comment>
<dbReference type="Pfam" id="PF00090">
    <property type="entry name" value="TSP_1"/>
    <property type="match status" value="1"/>
</dbReference>
<dbReference type="SUPFAM" id="SSF82895">
    <property type="entry name" value="TSP-1 type 1 repeat"/>
    <property type="match status" value="1"/>
</dbReference>
<feature type="region of interest" description="Disordered" evidence="5">
    <location>
        <begin position="549"/>
        <end position="579"/>
    </location>
</feature>
<feature type="chain" id="PRO_5043856241" evidence="6">
    <location>
        <begin position="23"/>
        <end position="637"/>
    </location>
</feature>
<gene>
    <name evidence="7" type="ORF">PUN28_014338</name>
</gene>
<organism evidence="7 8">
    <name type="scientific">Cardiocondyla obscurior</name>
    <dbReference type="NCBI Taxonomy" id="286306"/>
    <lineage>
        <taxon>Eukaryota</taxon>
        <taxon>Metazoa</taxon>
        <taxon>Ecdysozoa</taxon>
        <taxon>Arthropoda</taxon>
        <taxon>Hexapoda</taxon>
        <taxon>Insecta</taxon>
        <taxon>Pterygota</taxon>
        <taxon>Neoptera</taxon>
        <taxon>Endopterygota</taxon>
        <taxon>Hymenoptera</taxon>
        <taxon>Apocrita</taxon>
        <taxon>Aculeata</taxon>
        <taxon>Formicoidea</taxon>
        <taxon>Formicidae</taxon>
        <taxon>Myrmicinae</taxon>
        <taxon>Cardiocondyla</taxon>
    </lineage>
</organism>
<evidence type="ECO:0000256" key="4">
    <source>
        <dbReference type="ARBA" id="ARBA00023157"/>
    </source>
</evidence>
<keyword evidence="3 6" id="KW-0732">Signal</keyword>
<dbReference type="InterPro" id="IPR051867">
    <property type="entry name" value="Angio_Inhib/Adhesion_GPCR"/>
</dbReference>
<feature type="region of interest" description="Disordered" evidence="5">
    <location>
        <begin position="500"/>
        <end position="521"/>
    </location>
</feature>
<feature type="region of interest" description="Disordered" evidence="5">
    <location>
        <begin position="177"/>
        <end position="245"/>
    </location>
</feature>
<evidence type="ECO:0000313" key="8">
    <source>
        <dbReference type="Proteomes" id="UP001430953"/>
    </source>
</evidence>
<dbReference type="PROSITE" id="PS50092">
    <property type="entry name" value="TSP1"/>
    <property type="match status" value="1"/>
</dbReference>
<dbReference type="InterPro" id="IPR036383">
    <property type="entry name" value="TSP1_rpt_sf"/>
</dbReference>
<sequence length="637" mass="73187">MPRLTFCSAVWILVFIFRFAVAESKTHAEQNTLLSNPGEHKPTHDCSGITWKQRLLRGDKSLETVASAFPNKILQLKAAKNTDLERRCRNASASRTLIDFSGPVITEDLDDTSSQGPVDHIRIKRSEPVHRRANFLKLLDSFPRTFQTDATSTFSDSTSERSYSNLENQFDIVVDSVTPRSRRKRKVSLQNKYLKKRVKGNAGHSKNRVGIRKQKKHDALRSSHQSAKKESSNSKSRRRNKNAREIRMVTKTFEESRIGKREASNDLNQKNTLTLPFAETRRSKPRVRIEKLPVNKSSFINPNYWAKRSVEMSLSSTVLPKFNENDEIFYPNAADLELTPNFDSVEGTKTDETMLKKLNQEDNTSVPESNSKNISFYNMEFYPVTSNVLAMKNDKNMENKKYNSTNEISVDLDDKLRVKRNQEITFKHYLKKKNTTNSEHLKNPVQETSIKNRRRGKARYEKTRGNRAVRSIEEIKNLAEKLIAKINELQVYINNRNKTLDTKNSSKDAGSAPSQKVFDEEPRISLKKKNVLSSAFRIGKINNRQRFAKEAPLAGKRTSQTHSSNSTLPRGEYQTGKKSRSKWGRWMDWSSCSVTCGKGRQIRWRHCLYDCNDAETEMEEKACQLPACPPNKFLGIF</sequence>
<feature type="compositionally biased region" description="Basic and acidic residues" evidence="5">
    <location>
        <begin position="217"/>
        <end position="232"/>
    </location>
</feature>
<dbReference type="PANTHER" id="PTHR10239">
    <property type="entry name" value="ISTHMIN-2"/>
    <property type="match status" value="1"/>
</dbReference>
<dbReference type="EMBL" id="JADYXP020000015">
    <property type="protein sequence ID" value="KAL0109173.1"/>
    <property type="molecule type" value="Genomic_DNA"/>
</dbReference>
<evidence type="ECO:0000256" key="5">
    <source>
        <dbReference type="SAM" id="MobiDB-lite"/>
    </source>
</evidence>
<proteinExistence type="predicted"/>
<keyword evidence="8" id="KW-1185">Reference proteome</keyword>
<dbReference type="Proteomes" id="UP001430953">
    <property type="component" value="Unassembled WGS sequence"/>
</dbReference>
<evidence type="ECO:0000313" key="7">
    <source>
        <dbReference type="EMBL" id="KAL0109173.1"/>
    </source>
</evidence>
<evidence type="ECO:0000256" key="1">
    <source>
        <dbReference type="ARBA" id="ARBA00004613"/>
    </source>
</evidence>
<evidence type="ECO:0000256" key="6">
    <source>
        <dbReference type="SAM" id="SignalP"/>
    </source>
</evidence>
<feature type="compositionally biased region" description="Basic residues" evidence="5">
    <location>
        <begin position="180"/>
        <end position="216"/>
    </location>
</feature>
<reference evidence="7 8" key="1">
    <citation type="submission" date="2023-03" db="EMBL/GenBank/DDBJ databases">
        <title>High recombination rates correlate with genetic variation in Cardiocondyla obscurior ants.</title>
        <authorList>
            <person name="Errbii M."/>
        </authorList>
    </citation>
    <scope>NUCLEOTIDE SEQUENCE [LARGE SCALE GENOMIC DNA]</scope>
    <source>
        <strain evidence="7">Alpha-2009</strain>
        <tissue evidence="7">Whole body</tissue>
    </source>
</reference>
<dbReference type="InterPro" id="IPR000884">
    <property type="entry name" value="TSP1_rpt"/>
</dbReference>
<accession>A0AAW2F0W7</accession>